<comment type="caution">
    <text evidence="1">The sequence shown here is derived from an EMBL/GenBank/DDBJ whole genome shotgun (WGS) entry which is preliminary data.</text>
</comment>
<evidence type="ECO:0000313" key="2">
    <source>
        <dbReference type="Proteomes" id="UP000319499"/>
    </source>
</evidence>
<dbReference type="OrthoDB" id="1209056at2"/>
<dbReference type="Proteomes" id="UP000319499">
    <property type="component" value="Unassembled WGS sequence"/>
</dbReference>
<dbReference type="RefSeq" id="WP_146292871.1">
    <property type="nucleotide sequence ID" value="NZ_SELH01000022.1"/>
</dbReference>
<keyword evidence="2" id="KW-1185">Reference proteome</keyword>
<evidence type="ECO:0008006" key="3">
    <source>
        <dbReference type="Google" id="ProtNLM"/>
    </source>
</evidence>
<organism evidence="1 2">
    <name type="scientific">Apibacter muscae</name>
    <dbReference type="NCBI Taxonomy" id="2509004"/>
    <lineage>
        <taxon>Bacteria</taxon>
        <taxon>Pseudomonadati</taxon>
        <taxon>Bacteroidota</taxon>
        <taxon>Flavobacteriia</taxon>
        <taxon>Flavobacteriales</taxon>
        <taxon>Weeksellaceae</taxon>
        <taxon>Apibacter</taxon>
    </lineage>
</organism>
<dbReference type="AlphaFoldDB" id="A0A563DBP0"/>
<sequence length="149" mass="16930">MRSAVHKSIEFRDKLRAQKKGDGAFESGLGKFEGDPARDYYGSGKDSHPAEWQAIIDDLKANGVEIKYREGNLAYSPEKGRPGQMILDPDASYSALKHEYQHYLDDKANGHPGFSEYLKNQDFQAEMEINAYNKEIELANELELLKKMN</sequence>
<dbReference type="EMBL" id="SELH01000022">
    <property type="protein sequence ID" value="TWP27479.1"/>
    <property type="molecule type" value="Genomic_DNA"/>
</dbReference>
<proteinExistence type="predicted"/>
<protein>
    <recommendedName>
        <fullName evidence="3">Tox-MPTase4 domain-containing protein</fullName>
    </recommendedName>
</protein>
<accession>A0A563DBP0</accession>
<evidence type="ECO:0000313" key="1">
    <source>
        <dbReference type="EMBL" id="TWP27479.1"/>
    </source>
</evidence>
<gene>
    <name evidence="1" type="ORF">ETU09_07465</name>
</gene>
<reference evidence="1 2" key="1">
    <citation type="submission" date="2019-02" db="EMBL/GenBank/DDBJ databases">
        <title>Apibacter muscae sp. nov.: a novel member of the house fly microbiota.</title>
        <authorList>
            <person name="Park R."/>
        </authorList>
    </citation>
    <scope>NUCLEOTIDE SEQUENCE [LARGE SCALE GENOMIC DNA]</scope>
    <source>
        <strain evidence="1 2">AL1</strain>
    </source>
</reference>
<name>A0A563DBP0_9FLAO</name>